<organism evidence="1 2">
    <name type="scientific">Smallanthus sonchifolius</name>
    <dbReference type="NCBI Taxonomy" id="185202"/>
    <lineage>
        <taxon>Eukaryota</taxon>
        <taxon>Viridiplantae</taxon>
        <taxon>Streptophyta</taxon>
        <taxon>Embryophyta</taxon>
        <taxon>Tracheophyta</taxon>
        <taxon>Spermatophyta</taxon>
        <taxon>Magnoliopsida</taxon>
        <taxon>eudicotyledons</taxon>
        <taxon>Gunneridae</taxon>
        <taxon>Pentapetalae</taxon>
        <taxon>asterids</taxon>
        <taxon>campanulids</taxon>
        <taxon>Asterales</taxon>
        <taxon>Asteraceae</taxon>
        <taxon>Asteroideae</taxon>
        <taxon>Heliantheae alliance</taxon>
        <taxon>Millerieae</taxon>
        <taxon>Smallanthus</taxon>
    </lineage>
</organism>
<sequence>MVERVRQLHNQGFEHEMRLHHHQNLMDQVISQLSAIHIELPKARNLIEDAMWEIRGLRMKIVVWGLVACVLFVLLLYDWTSSVRCWLCMASSFDSSADESGYVVARLPFPRAAYMTGPEPVRTVDLNLPNHQHDHGLGKCLMWLSTESSGTKSDARTPSMTK</sequence>
<dbReference type="EMBL" id="CM042028">
    <property type="protein sequence ID" value="KAI3798062.1"/>
    <property type="molecule type" value="Genomic_DNA"/>
</dbReference>
<protein>
    <submittedName>
        <fullName evidence="1">Uncharacterized protein</fullName>
    </submittedName>
</protein>
<accession>A0ACB9HR27</accession>
<gene>
    <name evidence="1" type="ORF">L1987_33330</name>
</gene>
<evidence type="ECO:0000313" key="1">
    <source>
        <dbReference type="EMBL" id="KAI3798062.1"/>
    </source>
</evidence>
<proteinExistence type="predicted"/>
<reference evidence="1 2" key="2">
    <citation type="journal article" date="2022" name="Mol. Ecol. Resour.">
        <title>The genomes of chicory, endive, great burdock and yacon provide insights into Asteraceae paleo-polyploidization history and plant inulin production.</title>
        <authorList>
            <person name="Fan W."/>
            <person name="Wang S."/>
            <person name="Wang H."/>
            <person name="Wang A."/>
            <person name="Jiang F."/>
            <person name="Liu H."/>
            <person name="Zhao H."/>
            <person name="Xu D."/>
            <person name="Zhang Y."/>
        </authorList>
    </citation>
    <scope>NUCLEOTIDE SEQUENCE [LARGE SCALE GENOMIC DNA]</scope>
    <source>
        <strain evidence="2">cv. Yunnan</strain>
        <tissue evidence="1">Leaves</tissue>
    </source>
</reference>
<keyword evidence="2" id="KW-1185">Reference proteome</keyword>
<reference evidence="2" key="1">
    <citation type="journal article" date="2022" name="Mol. Ecol. Resour.">
        <title>The genomes of chicory, endive, great burdock and yacon provide insights into Asteraceae palaeo-polyploidization history and plant inulin production.</title>
        <authorList>
            <person name="Fan W."/>
            <person name="Wang S."/>
            <person name="Wang H."/>
            <person name="Wang A."/>
            <person name="Jiang F."/>
            <person name="Liu H."/>
            <person name="Zhao H."/>
            <person name="Xu D."/>
            <person name="Zhang Y."/>
        </authorList>
    </citation>
    <scope>NUCLEOTIDE SEQUENCE [LARGE SCALE GENOMIC DNA]</scope>
    <source>
        <strain evidence="2">cv. Yunnan</strain>
    </source>
</reference>
<comment type="caution">
    <text evidence="1">The sequence shown here is derived from an EMBL/GenBank/DDBJ whole genome shotgun (WGS) entry which is preliminary data.</text>
</comment>
<name>A0ACB9HR27_9ASTR</name>
<dbReference type="Proteomes" id="UP001056120">
    <property type="component" value="Linkage Group LG11"/>
</dbReference>
<evidence type="ECO:0000313" key="2">
    <source>
        <dbReference type="Proteomes" id="UP001056120"/>
    </source>
</evidence>